<dbReference type="EMBL" id="KZ821276">
    <property type="protein sequence ID" value="PYH40808.1"/>
    <property type="molecule type" value="Genomic_DNA"/>
</dbReference>
<evidence type="ECO:0000256" key="1">
    <source>
        <dbReference type="SAM" id="SignalP"/>
    </source>
</evidence>
<organism evidence="2 3">
    <name type="scientific">Aspergillus saccharolyticus JOP 1030-1</name>
    <dbReference type="NCBI Taxonomy" id="1450539"/>
    <lineage>
        <taxon>Eukaryota</taxon>
        <taxon>Fungi</taxon>
        <taxon>Dikarya</taxon>
        <taxon>Ascomycota</taxon>
        <taxon>Pezizomycotina</taxon>
        <taxon>Eurotiomycetes</taxon>
        <taxon>Eurotiomycetidae</taxon>
        <taxon>Eurotiales</taxon>
        <taxon>Aspergillaceae</taxon>
        <taxon>Aspergillus</taxon>
        <taxon>Aspergillus subgen. Circumdati</taxon>
    </lineage>
</organism>
<feature type="signal peptide" evidence="1">
    <location>
        <begin position="1"/>
        <end position="17"/>
    </location>
</feature>
<keyword evidence="3" id="KW-1185">Reference proteome</keyword>
<name>A0A318ZKP5_9EURO</name>
<dbReference type="AlphaFoldDB" id="A0A318ZKP5"/>
<dbReference type="RefSeq" id="XP_025426790.1">
    <property type="nucleotide sequence ID" value="XM_025570969.1"/>
</dbReference>
<evidence type="ECO:0000313" key="2">
    <source>
        <dbReference type="EMBL" id="PYH40808.1"/>
    </source>
</evidence>
<evidence type="ECO:0000313" key="3">
    <source>
        <dbReference type="Proteomes" id="UP000248349"/>
    </source>
</evidence>
<accession>A0A318ZKP5</accession>
<dbReference type="GeneID" id="37072197"/>
<dbReference type="Proteomes" id="UP000248349">
    <property type="component" value="Unassembled WGS sequence"/>
</dbReference>
<evidence type="ECO:0008006" key="4">
    <source>
        <dbReference type="Google" id="ProtNLM"/>
    </source>
</evidence>
<reference evidence="2 3" key="1">
    <citation type="submission" date="2016-12" db="EMBL/GenBank/DDBJ databases">
        <title>The genomes of Aspergillus section Nigri reveals drivers in fungal speciation.</title>
        <authorList>
            <consortium name="DOE Joint Genome Institute"/>
            <person name="Vesth T.C."/>
            <person name="Nybo J."/>
            <person name="Theobald S."/>
            <person name="Brandl J."/>
            <person name="Frisvad J.C."/>
            <person name="Nielsen K.F."/>
            <person name="Lyhne E.K."/>
            <person name="Kogle M.E."/>
            <person name="Kuo A."/>
            <person name="Riley R."/>
            <person name="Clum A."/>
            <person name="Nolan M."/>
            <person name="Lipzen A."/>
            <person name="Salamov A."/>
            <person name="Henrissat B."/>
            <person name="Wiebenga A."/>
            <person name="De Vries R.P."/>
            <person name="Grigoriev I.V."/>
            <person name="Mortensen U.H."/>
            <person name="Andersen M.R."/>
            <person name="Baker S.E."/>
        </authorList>
    </citation>
    <scope>NUCLEOTIDE SEQUENCE [LARGE SCALE GENOMIC DNA]</scope>
    <source>
        <strain evidence="2 3">JOP 1030-1</strain>
    </source>
</reference>
<sequence length="176" mass="19979">MLRVRLWLWFRTGFCSGFNFLGAIDKLRRSGACSGRCTRRIFGGSRGRLTSEFFLSKACAEKARLVRSRFWLLLRLRAFDVADCCCCSSSGLEHPHGPERPDQTFLKLEGERSSCQVFFSPEYKRSPLQDSVSIKGGIRSAEGGMQQRVVGWRWPRMSHCLLTRASVDGSVYGVRK</sequence>
<feature type="chain" id="PRO_5016272671" description="Secreted protein" evidence="1">
    <location>
        <begin position="18"/>
        <end position="176"/>
    </location>
</feature>
<gene>
    <name evidence="2" type="ORF">BP01DRAFT_193129</name>
</gene>
<protein>
    <recommendedName>
        <fullName evidence="4">Secreted protein</fullName>
    </recommendedName>
</protein>
<proteinExistence type="predicted"/>
<keyword evidence="1" id="KW-0732">Signal</keyword>